<name>A0A164P1Q1_9NOCA</name>
<dbReference type="GO" id="GO:0016491">
    <property type="term" value="F:oxidoreductase activity"/>
    <property type="evidence" value="ECO:0007669"/>
    <property type="project" value="InterPro"/>
</dbReference>
<dbReference type="InterPro" id="IPR036291">
    <property type="entry name" value="NAD(P)-bd_dom_sf"/>
</dbReference>
<proteinExistence type="predicted"/>
<evidence type="ECO:0000313" key="2">
    <source>
        <dbReference type="EMBL" id="KZM75003.1"/>
    </source>
</evidence>
<protein>
    <recommendedName>
        <fullName evidence="1">Enoyl reductase (ER) domain-containing protein</fullName>
    </recommendedName>
</protein>
<feature type="domain" description="Enoyl reductase (ER)" evidence="1">
    <location>
        <begin position="10"/>
        <end position="312"/>
    </location>
</feature>
<evidence type="ECO:0000259" key="1">
    <source>
        <dbReference type="SMART" id="SM00829"/>
    </source>
</evidence>
<dbReference type="Gene3D" id="3.40.50.720">
    <property type="entry name" value="NAD(P)-binding Rossmann-like Domain"/>
    <property type="match status" value="1"/>
</dbReference>
<dbReference type="SUPFAM" id="SSF51735">
    <property type="entry name" value="NAD(P)-binding Rossmann-fold domains"/>
    <property type="match status" value="1"/>
</dbReference>
<dbReference type="PANTHER" id="PTHR43677:SF4">
    <property type="entry name" value="QUINONE OXIDOREDUCTASE-LIKE PROTEIN 2"/>
    <property type="match status" value="1"/>
</dbReference>
<dbReference type="Gene3D" id="3.90.180.10">
    <property type="entry name" value="Medium-chain alcohol dehydrogenases, catalytic domain"/>
    <property type="match status" value="1"/>
</dbReference>
<reference evidence="2 3" key="1">
    <citation type="submission" date="2016-04" db="EMBL/GenBank/DDBJ databases">
        <authorList>
            <person name="Evans L.H."/>
            <person name="Alamgir A."/>
            <person name="Owens N."/>
            <person name="Weber N.D."/>
            <person name="Virtaneva K."/>
            <person name="Barbian K."/>
            <person name="Babar A."/>
            <person name="Rosenke K."/>
        </authorList>
    </citation>
    <scope>NUCLEOTIDE SEQUENCE [LARGE SCALE GENOMIC DNA]</scope>
    <source>
        <strain evidence="2 3">IFM 0406</strain>
    </source>
</reference>
<dbReference type="SMART" id="SM00829">
    <property type="entry name" value="PKS_ER"/>
    <property type="match status" value="1"/>
</dbReference>
<accession>A0A164P1Q1</accession>
<dbReference type="InterPro" id="IPR020843">
    <property type="entry name" value="ER"/>
</dbReference>
<dbReference type="Proteomes" id="UP000076512">
    <property type="component" value="Unassembled WGS sequence"/>
</dbReference>
<gene>
    <name evidence="2" type="ORF">AWN90_23675</name>
</gene>
<dbReference type="InterPro" id="IPR013154">
    <property type="entry name" value="ADH-like_N"/>
</dbReference>
<organism evidence="2 3">
    <name type="scientific">Nocardia terpenica</name>
    <dbReference type="NCBI Taxonomy" id="455432"/>
    <lineage>
        <taxon>Bacteria</taxon>
        <taxon>Bacillati</taxon>
        <taxon>Actinomycetota</taxon>
        <taxon>Actinomycetes</taxon>
        <taxon>Mycobacteriales</taxon>
        <taxon>Nocardiaceae</taxon>
        <taxon>Nocardia</taxon>
    </lineage>
</organism>
<dbReference type="STRING" id="455432.AWN90_23675"/>
<dbReference type="EMBL" id="LWGR01000004">
    <property type="protein sequence ID" value="KZM75003.1"/>
    <property type="molecule type" value="Genomic_DNA"/>
</dbReference>
<dbReference type="Pfam" id="PF08240">
    <property type="entry name" value="ADH_N"/>
    <property type="match status" value="1"/>
</dbReference>
<sequence>MRVVEVSEFGGPEVLRVRTRSDCVAGPGQVVVRVAYCGVLSLDMVIRSGRGGDMFAVRLPYVPGVGVAGEVAAVGSGVDSRWLGRRVLADVGGGGYAEQVVTSTANLIPIPDVVDLPTAMALLHDGSTALAVFEAMAVRAGESVLVQPAAGGLGNLLVQLAHAAGARVIGAARGPDKLRVVKELGADIVVDYSTPGWADEAGAVDVAFDGVGGELGRTAYQLVRAGGRFSAYGFAGGTPVLVDAVDPHGRRALGLDQLAGYAPGRGRRTRQILDMAADGAIRAVIGAVYPLAEAAQAHRALRSRRVTGKVLLEAC</sequence>
<dbReference type="PANTHER" id="PTHR43677">
    <property type="entry name" value="SHORT-CHAIN DEHYDROGENASE/REDUCTASE"/>
    <property type="match status" value="1"/>
</dbReference>
<dbReference type="InterPro" id="IPR051397">
    <property type="entry name" value="Zn-ADH-like_protein"/>
</dbReference>
<dbReference type="AlphaFoldDB" id="A0A164P1Q1"/>
<comment type="caution">
    <text evidence="2">The sequence shown here is derived from an EMBL/GenBank/DDBJ whole genome shotgun (WGS) entry which is preliminary data.</text>
</comment>
<dbReference type="InterPro" id="IPR011032">
    <property type="entry name" value="GroES-like_sf"/>
</dbReference>
<dbReference type="SUPFAM" id="SSF50129">
    <property type="entry name" value="GroES-like"/>
    <property type="match status" value="1"/>
</dbReference>
<dbReference type="OrthoDB" id="5195079at2"/>
<keyword evidence="3" id="KW-1185">Reference proteome</keyword>
<dbReference type="Pfam" id="PF13602">
    <property type="entry name" value="ADH_zinc_N_2"/>
    <property type="match status" value="1"/>
</dbReference>
<evidence type="ECO:0000313" key="3">
    <source>
        <dbReference type="Proteomes" id="UP000076512"/>
    </source>
</evidence>